<organism evidence="1 2">
    <name type="scientific">Corchorus olitorius</name>
    <dbReference type="NCBI Taxonomy" id="93759"/>
    <lineage>
        <taxon>Eukaryota</taxon>
        <taxon>Viridiplantae</taxon>
        <taxon>Streptophyta</taxon>
        <taxon>Embryophyta</taxon>
        <taxon>Tracheophyta</taxon>
        <taxon>Spermatophyta</taxon>
        <taxon>Magnoliopsida</taxon>
        <taxon>eudicotyledons</taxon>
        <taxon>Gunneridae</taxon>
        <taxon>Pentapetalae</taxon>
        <taxon>rosids</taxon>
        <taxon>malvids</taxon>
        <taxon>Malvales</taxon>
        <taxon>Malvaceae</taxon>
        <taxon>Grewioideae</taxon>
        <taxon>Apeibeae</taxon>
        <taxon>Corchorus</taxon>
    </lineage>
</organism>
<protein>
    <submittedName>
        <fullName evidence="1">Uncharacterized protein</fullName>
    </submittedName>
</protein>
<accession>A0A1R3KQK0</accession>
<sequence>MAFSSECDPFTVDMDYKGKGFFTMYMKLTRRTGKPFPGRNI</sequence>
<name>A0A1R3KQK0_9ROSI</name>
<keyword evidence="2" id="KW-1185">Reference proteome</keyword>
<reference evidence="2" key="1">
    <citation type="submission" date="2013-09" db="EMBL/GenBank/DDBJ databases">
        <title>Corchorus olitorius genome sequencing.</title>
        <authorList>
            <person name="Alam M."/>
            <person name="Haque M.S."/>
            <person name="Islam M.S."/>
            <person name="Emdad E.M."/>
            <person name="Islam M.M."/>
            <person name="Ahmed B."/>
            <person name="Halim A."/>
            <person name="Hossen Q.M.M."/>
            <person name="Hossain M.Z."/>
            <person name="Ahmed R."/>
            <person name="Khan M.M."/>
            <person name="Islam R."/>
            <person name="Rashid M.M."/>
            <person name="Khan S.A."/>
            <person name="Rahman M.S."/>
            <person name="Alam M."/>
            <person name="Yahiya A.S."/>
            <person name="Khan M.S."/>
            <person name="Azam M.S."/>
            <person name="Haque T."/>
            <person name="Lashkar M.Z.H."/>
            <person name="Akhand A.I."/>
            <person name="Morshed G."/>
            <person name="Roy S."/>
            <person name="Uddin K.S."/>
            <person name="Rabeya T."/>
            <person name="Hossain A.S."/>
            <person name="Chowdhury A."/>
            <person name="Snigdha A.R."/>
            <person name="Mortoza M.S."/>
            <person name="Matin S.A."/>
            <person name="Hoque S.M.E."/>
            <person name="Islam M.K."/>
            <person name="Roy D.K."/>
            <person name="Haider R."/>
            <person name="Moosa M.M."/>
            <person name="Elias S.M."/>
            <person name="Hasan A.M."/>
            <person name="Jahan S."/>
            <person name="Shafiuddin M."/>
            <person name="Mahmood N."/>
            <person name="Shommy N.S."/>
        </authorList>
    </citation>
    <scope>NUCLEOTIDE SEQUENCE [LARGE SCALE GENOMIC DNA]</scope>
    <source>
        <strain evidence="2">cv. O-4</strain>
    </source>
</reference>
<gene>
    <name evidence="1" type="ORF">COLO4_05535</name>
</gene>
<evidence type="ECO:0000313" key="1">
    <source>
        <dbReference type="EMBL" id="OMP09365.1"/>
    </source>
</evidence>
<dbReference type="AlphaFoldDB" id="A0A1R3KQK0"/>
<evidence type="ECO:0000313" key="2">
    <source>
        <dbReference type="Proteomes" id="UP000187203"/>
    </source>
</evidence>
<proteinExistence type="predicted"/>
<comment type="caution">
    <text evidence="1">The sequence shown here is derived from an EMBL/GenBank/DDBJ whole genome shotgun (WGS) entry which is preliminary data.</text>
</comment>
<dbReference type="EMBL" id="AWUE01012367">
    <property type="protein sequence ID" value="OMP09365.1"/>
    <property type="molecule type" value="Genomic_DNA"/>
</dbReference>
<dbReference type="Proteomes" id="UP000187203">
    <property type="component" value="Unassembled WGS sequence"/>
</dbReference>